<dbReference type="NCBIfam" id="TIGR03897">
    <property type="entry name" value="lanti_2_LanM"/>
    <property type="match status" value="1"/>
</dbReference>
<dbReference type="InterPro" id="IPR007822">
    <property type="entry name" value="LANC-like"/>
</dbReference>
<dbReference type="InterPro" id="IPR017146">
    <property type="entry name" value="Lanti_2_LanM"/>
</dbReference>
<name>A0A0L6ZAR4_9CLOT</name>
<dbReference type="SMART" id="SM01260">
    <property type="entry name" value="LANC_like"/>
    <property type="match status" value="1"/>
</dbReference>
<comment type="caution">
    <text evidence="2">The sequence shown here is derived from an EMBL/GenBank/DDBJ whole genome shotgun (WGS) entry which is preliminary data.</text>
</comment>
<dbReference type="InterPro" id="IPR025410">
    <property type="entry name" value="Lant_dehyd"/>
</dbReference>
<evidence type="ECO:0000313" key="2">
    <source>
        <dbReference type="EMBL" id="KOA20066.1"/>
    </source>
</evidence>
<dbReference type="SUPFAM" id="SSF158745">
    <property type="entry name" value="LanC-like"/>
    <property type="match status" value="1"/>
</dbReference>
<dbReference type="STRING" id="36844.SAMN04488501_12016"/>
<dbReference type="AlphaFoldDB" id="A0A0L6ZAR4"/>
<reference evidence="3" key="1">
    <citation type="submission" date="2015-08" db="EMBL/GenBank/DDBJ databases">
        <title>Genome sequence of the strict anaerobe Clostridium homopropionicum LuHBu1 (DSM 5847T).</title>
        <authorList>
            <person name="Poehlein A."/>
            <person name="Beck M."/>
            <person name="Schiel-Bengelsdorf B."/>
            <person name="Bengelsdorf F.R."/>
            <person name="Daniel R."/>
            <person name="Duerre P."/>
        </authorList>
    </citation>
    <scope>NUCLEOTIDE SEQUENCE [LARGE SCALE GENOMIC DNA]</scope>
    <source>
        <strain evidence="3">DSM 5847</strain>
    </source>
</reference>
<dbReference type="Pfam" id="PF13575">
    <property type="entry name" value="DUF4135"/>
    <property type="match status" value="1"/>
</dbReference>
<dbReference type="EMBL" id="LHUR01000020">
    <property type="protein sequence ID" value="KOA20066.1"/>
    <property type="molecule type" value="Genomic_DNA"/>
</dbReference>
<dbReference type="GO" id="GO:0005975">
    <property type="term" value="P:carbohydrate metabolic process"/>
    <property type="evidence" value="ECO:0007669"/>
    <property type="project" value="InterPro"/>
</dbReference>
<sequence length="1048" mass="119438">MRLTEEQKNKIAFQAAFLDERLAGKVEYFQKEISKKQEQRLLQWQKNASGRGGEKSFLQRLKMEEISMEQALIAASDSDGRYLGKLPYYISTLDEMLESFPCVRNNIVGDKVIENEVLVSLMPFLKYAEKHLLEKLGDNAALFTEEALANMTSILENVLIQIFSQVWEERFRLFVLRQESMSFLMAMNAENASRYRGIFADHLLGGGWLEVFTEYPLLGRLMTVYLNYWLENMNALIMHFYQDKEQIAASFNNGVETGKIQSLKGNMGDAHNKGRSVILIGFSSGLSLVYKPRSLEVDVLFIRLIKKLYEEGFPYKLKAPNTISFDDHGWSEFITHIPLNSLEEAREYYKNIGASFALVYVLGGNDFHAENLITSGADPILIDLETIFSYQVTLFNEEIRELAQSLKTNGKVIGSVLSQGILPVWYPVSKDVWLDLGALTGEHHQSVPVMDGKKVPAKEYSCELLEGFKNTYKFFLKNREQFSKEWLETIFINKAQVRFLMRGTRVYALMLHKLTSPRFLKDGFLYSTEIERFAAPYFLGVKEEKSKYLWPIFLSERKAMEERDIPMFFGNVQETGIWDHNDGLLAEEFFESSAIERVLDRITSLSEKDMLLQTELIEESLYIRYRTTHRLEDSYSKEETFNPLTASSISKENLIEEAEALYNDFLLKAISENLENNIGLSYHHNLRNQVINIAPLNLYFYDGFLGISLFFSALYKITKKQEIKESALKGVFLLRESLKNKEYPLPVGRLPLGMGHGVAGIVQVLSLMEDYLEEPELLQDALFLLEKLTPEIIKNEDKVDWFNGIAGLLHASVNIYKRTKNSTALRIADLCGKELINRKATKLLHHGHMVKHVSIDKSFEKTTGLADQSGILYPLAKWLELSSNNEIETILKDGLNSEIELIHAVADQNNSVATSLCGGLSGMGIVQALLLGLPDYKERESSLETIKLVLSTLSNKSLELEDHLCCGKLGRVEFLLQASFATCNPSISDKALEILQNIINSKNEKGYYEILGKNKTMLWNPSFFQGISGIGYMMLRTARPEIIQSIFS</sequence>
<accession>A0A0L6ZAR4</accession>
<dbReference type="PIRSF" id="PIRSF037228">
    <property type="entry name" value="Lant_mod_RumM"/>
    <property type="match status" value="1"/>
</dbReference>
<proteinExistence type="predicted"/>
<dbReference type="Gene3D" id="1.50.10.10">
    <property type="match status" value="1"/>
</dbReference>
<evidence type="ECO:0000313" key="3">
    <source>
        <dbReference type="Proteomes" id="UP000037043"/>
    </source>
</evidence>
<dbReference type="Proteomes" id="UP000037043">
    <property type="component" value="Unassembled WGS sequence"/>
</dbReference>
<dbReference type="Pfam" id="PF05147">
    <property type="entry name" value="LANC_like"/>
    <property type="match status" value="1"/>
</dbReference>
<feature type="domain" description="Lantibiotic biosynthesis protein dehydration" evidence="1">
    <location>
        <begin position="215"/>
        <end position="448"/>
    </location>
</feature>
<evidence type="ECO:0000259" key="1">
    <source>
        <dbReference type="Pfam" id="PF13575"/>
    </source>
</evidence>
<protein>
    <submittedName>
        <fullName evidence="2">Lanthionine synthetase C-like protein</fullName>
    </submittedName>
</protein>
<dbReference type="GO" id="GO:0031179">
    <property type="term" value="P:peptide modification"/>
    <property type="evidence" value="ECO:0007669"/>
    <property type="project" value="InterPro"/>
</dbReference>
<dbReference type="InterPro" id="IPR012341">
    <property type="entry name" value="6hp_glycosidase-like_sf"/>
</dbReference>
<organism evidence="2 3">
    <name type="scientific">Clostridium homopropionicum DSM 5847</name>
    <dbReference type="NCBI Taxonomy" id="1121318"/>
    <lineage>
        <taxon>Bacteria</taxon>
        <taxon>Bacillati</taxon>
        <taxon>Bacillota</taxon>
        <taxon>Clostridia</taxon>
        <taxon>Eubacteriales</taxon>
        <taxon>Clostridiaceae</taxon>
        <taxon>Clostridium</taxon>
    </lineage>
</organism>
<dbReference type="RefSeq" id="WP_052221061.1">
    <property type="nucleotide sequence ID" value="NZ_LHUR01000020.1"/>
</dbReference>
<gene>
    <name evidence="2" type="ORF">CLHOM_14960</name>
</gene>
<dbReference type="CDD" id="cd04792">
    <property type="entry name" value="LanM-like"/>
    <property type="match status" value="1"/>
</dbReference>
<keyword evidence="3" id="KW-1185">Reference proteome</keyword>
<dbReference type="PATRIC" id="fig|1121318.3.peg.1504"/>